<dbReference type="InterPro" id="IPR059177">
    <property type="entry name" value="GH29D-like_dom"/>
</dbReference>
<dbReference type="GO" id="GO:0030203">
    <property type="term" value="P:glycosaminoglycan metabolic process"/>
    <property type="evidence" value="ECO:0007669"/>
    <property type="project" value="TreeGrafter"/>
</dbReference>
<dbReference type="PANTHER" id="PTHR22600:SF57">
    <property type="entry name" value="BETA-N-ACETYLHEXOSAMINIDASE"/>
    <property type="match status" value="1"/>
</dbReference>
<dbReference type="SUPFAM" id="SSF55545">
    <property type="entry name" value="beta-N-acetylhexosaminidase-like domain"/>
    <property type="match status" value="1"/>
</dbReference>
<comment type="caution">
    <text evidence="12">The sequence shown here is derived from an EMBL/GenBank/DDBJ whole genome shotgun (WGS) entry which is preliminary data.</text>
</comment>
<evidence type="ECO:0000256" key="5">
    <source>
        <dbReference type="ARBA" id="ARBA00023295"/>
    </source>
</evidence>
<comment type="similarity">
    <text evidence="2">Belongs to the glycosyl hydrolase 20 family.</text>
</comment>
<keyword evidence="5" id="KW-0326">Glycosidase</keyword>
<evidence type="ECO:0000256" key="6">
    <source>
        <dbReference type="ARBA" id="ARBA00030512"/>
    </source>
</evidence>
<feature type="domain" description="GH29D-like beta-sandwich" evidence="11">
    <location>
        <begin position="561"/>
        <end position="612"/>
    </location>
</feature>
<dbReference type="Gene3D" id="3.20.20.80">
    <property type="entry name" value="Glycosidases"/>
    <property type="match status" value="1"/>
</dbReference>
<dbReference type="PANTHER" id="PTHR22600">
    <property type="entry name" value="BETA-HEXOSAMINIDASE"/>
    <property type="match status" value="1"/>
</dbReference>
<protein>
    <recommendedName>
        <fullName evidence="3">beta-N-acetylhexosaminidase</fullName>
        <ecNumber evidence="3">3.2.1.52</ecNumber>
    </recommendedName>
    <alternativeName>
        <fullName evidence="6">Beta-N-acetylhexosaminidase</fullName>
    </alternativeName>
    <alternativeName>
        <fullName evidence="7">N-acetyl-beta-glucosaminidase</fullName>
    </alternativeName>
</protein>
<evidence type="ECO:0000256" key="3">
    <source>
        <dbReference type="ARBA" id="ARBA00012663"/>
    </source>
</evidence>
<evidence type="ECO:0000259" key="9">
    <source>
        <dbReference type="Pfam" id="PF00728"/>
    </source>
</evidence>
<dbReference type="InterPro" id="IPR017853">
    <property type="entry name" value="GH"/>
</dbReference>
<feature type="domain" description="Beta-hexosaminidase bacterial type N-terminal" evidence="10">
    <location>
        <begin position="43"/>
        <end position="171"/>
    </location>
</feature>
<dbReference type="InterPro" id="IPR015882">
    <property type="entry name" value="HEX_bac_N"/>
</dbReference>
<dbReference type="InterPro" id="IPR025705">
    <property type="entry name" value="Beta_hexosaminidase_sua/sub"/>
</dbReference>
<dbReference type="EMBL" id="QRBF01000003">
    <property type="protein sequence ID" value="RDS84289.1"/>
    <property type="molecule type" value="Genomic_DNA"/>
</dbReference>
<dbReference type="GO" id="GO:0016020">
    <property type="term" value="C:membrane"/>
    <property type="evidence" value="ECO:0007669"/>
    <property type="project" value="TreeGrafter"/>
</dbReference>
<dbReference type="InterPro" id="IPR029018">
    <property type="entry name" value="Hex-like_dom2"/>
</dbReference>
<keyword evidence="4" id="KW-0378">Hydrolase</keyword>
<dbReference type="PRINTS" id="PR00738">
    <property type="entry name" value="GLHYDRLASE20"/>
</dbReference>
<dbReference type="Pfam" id="PF02838">
    <property type="entry name" value="Glyco_hydro_20b"/>
    <property type="match status" value="1"/>
</dbReference>
<evidence type="ECO:0000256" key="4">
    <source>
        <dbReference type="ARBA" id="ARBA00022801"/>
    </source>
</evidence>
<evidence type="ECO:0000256" key="8">
    <source>
        <dbReference type="PIRSR" id="PIRSR625705-1"/>
    </source>
</evidence>
<dbReference type="OrthoDB" id="9763537at2"/>
<keyword evidence="13" id="KW-1185">Reference proteome</keyword>
<proteinExistence type="inferred from homology"/>
<dbReference type="GO" id="GO:0005975">
    <property type="term" value="P:carbohydrate metabolic process"/>
    <property type="evidence" value="ECO:0007669"/>
    <property type="project" value="InterPro"/>
</dbReference>
<name>A0A370X774_9GAMM</name>
<accession>A0A370X774</accession>
<dbReference type="Gene3D" id="3.30.379.10">
    <property type="entry name" value="Chitobiase/beta-hexosaminidase domain 2-like"/>
    <property type="match status" value="1"/>
</dbReference>
<dbReference type="CDD" id="cd06563">
    <property type="entry name" value="GH20_chitobiase-like"/>
    <property type="match status" value="1"/>
</dbReference>
<evidence type="ECO:0000259" key="11">
    <source>
        <dbReference type="Pfam" id="PF13290"/>
    </source>
</evidence>
<organism evidence="12 13">
    <name type="scientific">Dyella psychrodurans</name>
    <dbReference type="NCBI Taxonomy" id="1927960"/>
    <lineage>
        <taxon>Bacteria</taxon>
        <taxon>Pseudomonadati</taxon>
        <taxon>Pseudomonadota</taxon>
        <taxon>Gammaproteobacteria</taxon>
        <taxon>Lysobacterales</taxon>
        <taxon>Rhodanobacteraceae</taxon>
        <taxon>Dyella</taxon>
    </lineage>
</organism>
<feature type="active site" description="Proton donor" evidence="8">
    <location>
        <position position="344"/>
    </location>
</feature>
<evidence type="ECO:0000259" key="10">
    <source>
        <dbReference type="Pfam" id="PF02838"/>
    </source>
</evidence>
<dbReference type="Proteomes" id="UP000255334">
    <property type="component" value="Unassembled WGS sequence"/>
</dbReference>
<evidence type="ECO:0000256" key="2">
    <source>
        <dbReference type="ARBA" id="ARBA00006285"/>
    </source>
</evidence>
<evidence type="ECO:0000313" key="13">
    <source>
        <dbReference type="Proteomes" id="UP000255334"/>
    </source>
</evidence>
<dbReference type="GO" id="GO:0004563">
    <property type="term" value="F:beta-N-acetylhexosaminidase activity"/>
    <property type="evidence" value="ECO:0007669"/>
    <property type="project" value="UniProtKB-EC"/>
</dbReference>
<reference evidence="12 13" key="1">
    <citation type="submission" date="2018-07" db="EMBL/GenBank/DDBJ databases">
        <title>Dyella monticola sp. nov. and Dyella psychrodurans sp. nov. isolated from monsoon evergreen broad-leaved forest soil of Dinghu Mountain, China.</title>
        <authorList>
            <person name="Gao Z."/>
            <person name="Qiu L."/>
        </authorList>
    </citation>
    <scope>NUCLEOTIDE SEQUENCE [LARGE SCALE GENOMIC DNA]</scope>
    <source>
        <strain evidence="12 13">4MSK11</strain>
    </source>
</reference>
<dbReference type="EC" id="3.2.1.52" evidence="3"/>
<gene>
    <name evidence="12" type="ORF">DWU99_11145</name>
</gene>
<sequence>MRGISTPSACRTTKDTSLSPLFKFAGLIFCVALCGVVQASPIPVIPMPAQWHAASGSFKVDDQTVIVVPPNDTATRQSAAYFADLLARTRGLQLKIVEDGAASNAIVFAKDTKAQVSHAEGYTLDINPGSIRIDARDDAGVFYGAVTLWQLLTSNTRHGPVQVSAVHIADWPRFAWRGLMLDSARHFQSVADVERLLDQMAQHKLNVLHWHLTDDQGWRIEIKRYPDLTRIGAWRTPPDAGHDGEPQRYGGYYTQDQIRDVVAYAAARQITVVPEIDMPGHAQAAVASYPQIGVTGKRPSVSVDWGVNPYLYNVDDATFQFVDNVLDEVMALFPSHYIHVGGDEAIKDQWKASPAVQAKIKALHLKDEDALQGWFIGRVGTYLAAHGRRLIGWDEILDGGVPADATVMSWRGTDGAIKAAKMGHDVVMSPAPDLYMDSVQSDRADEAAGRIPVRDLASIYAFNPVPAALTAGQAGHVLGAQVNVWTEHMPTMQHVEHAVFPRLDALSEVVWSPASARNWEDFLGRLPSQFERYANQHVDYADSAFAPNIQVDANRALKSGKAEVALSNQAHFGAIHYTVDGSTPNLHSPLYGAPFSIRWPVTIKAASFASDGSLLAAPRTRVLDHADLLSRDGVELPNCPGSDFRLRVQPMPDATSMSPVYAVNVFDACQQFSSAPLDGVVGIHADVVRLERNYALAHDISLVKSRAHSTPYGEFIVHMDKCDGPVLASMPLPDPAASDRHIALDASVPVQHGEHTLCLVFTAPTDGPLYAIGRVSLEQRKP</sequence>
<dbReference type="RefSeq" id="WP_115478090.1">
    <property type="nucleotide sequence ID" value="NZ_QRBF01000003.1"/>
</dbReference>
<dbReference type="SUPFAM" id="SSF51445">
    <property type="entry name" value="(Trans)glycosidases"/>
    <property type="match status" value="1"/>
</dbReference>
<comment type="catalytic activity">
    <reaction evidence="1">
        <text>Hydrolysis of terminal non-reducing N-acetyl-D-hexosamine residues in N-acetyl-beta-D-hexosaminides.</text>
        <dbReference type="EC" id="3.2.1.52"/>
    </reaction>
</comment>
<evidence type="ECO:0000313" key="12">
    <source>
        <dbReference type="EMBL" id="RDS84289.1"/>
    </source>
</evidence>
<dbReference type="AlphaFoldDB" id="A0A370X774"/>
<evidence type="ECO:0000256" key="7">
    <source>
        <dbReference type="ARBA" id="ARBA00033000"/>
    </source>
</evidence>
<dbReference type="InterPro" id="IPR015883">
    <property type="entry name" value="Glyco_hydro_20_cat"/>
</dbReference>
<feature type="domain" description="Glycoside hydrolase family 20 catalytic" evidence="9">
    <location>
        <begin position="174"/>
        <end position="513"/>
    </location>
</feature>
<evidence type="ECO:0000256" key="1">
    <source>
        <dbReference type="ARBA" id="ARBA00001231"/>
    </source>
</evidence>
<dbReference type="Pfam" id="PF13290">
    <property type="entry name" value="CHB_HEX_C_1"/>
    <property type="match status" value="1"/>
</dbReference>
<dbReference type="Pfam" id="PF00728">
    <property type="entry name" value="Glyco_hydro_20"/>
    <property type="match status" value="1"/>
</dbReference>